<proteinExistence type="predicted"/>
<dbReference type="VEuPathDB" id="FungiDB:CCM_03559"/>
<dbReference type="EMBL" id="CP023323">
    <property type="protein sequence ID" value="ATY60208.1"/>
    <property type="molecule type" value="Genomic_DNA"/>
</dbReference>
<name>A0A2H4SAS1_CORMI</name>
<protein>
    <submittedName>
        <fullName evidence="1">Uncharacterized protein</fullName>
    </submittedName>
</protein>
<sequence>MVARTPEYHILGKQIAVGRLRLGTIISSISELTRLNAGKEPTIDPERLDKWHDSACKATRNDTLKGEAAFELEVAALEGVGCKTMISSARGNVDKYSFSAIDTIEFEPVPKDYSNAGQAEAVQTFLKKSNYRPIFYITGIKIGRAATDESSGPTFEATRAKNLGGVLSLGVNVPSVASIGPKTSGLKNLTITQESRAHDDRIFAIRVRKLQYKKPGFLQPREWMDESENHGAEMVGWHRGQQKEEQKLAFVGVEEVDLAGNELKGYEKITAANVRGQQVTYVISVGSKFSM</sequence>
<dbReference type="Proteomes" id="UP000323067">
    <property type="component" value="Chromosome vi"/>
</dbReference>
<evidence type="ECO:0000313" key="1">
    <source>
        <dbReference type="EMBL" id="ATY60208.1"/>
    </source>
</evidence>
<accession>A0A2H4SAS1</accession>
<organism evidence="1 2">
    <name type="scientific">Cordyceps militaris</name>
    <name type="common">Caterpillar fungus</name>
    <name type="synonym">Clavaria militaris</name>
    <dbReference type="NCBI Taxonomy" id="73501"/>
    <lineage>
        <taxon>Eukaryota</taxon>
        <taxon>Fungi</taxon>
        <taxon>Dikarya</taxon>
        <taxon>Ascomycota</taxon>
        <taxon>Pezizomycotina</taxon>
        <taxon>Sordariomycetes</taxon>
        <taxon>Hypocreomycetidae</taxon>
        <taxon>Hypocreales</taxon>
        <taxon>Cordycipitaceae</taxon>
        <taxon>Cordyceps</taxon>
    </lineage>
</organism>
<reference evidence="1 2" key="1">
    <citation type="journal article" date="2017" name="BMC Genomics">
        <title>Chromosome level assembly and secondary metabolite potential of the parasitic fungus Cordyceps militaris.</title>
        <authorList>
            <person name="Kramer G.J."/>
            <person name="Nodwell J.R."/>
        </authorList>
    </citation>
    <scope>NUCLEOTIDE SEQUENCE [LARGE SCALE GENOMIC DNA]</scope>
    <source>
        <strain evidence="1 2">ATCC 34164</strain>
    </source>
</reference>
<evidence type="ECO:0000313" key="2">
    <source>
        <dbReference type="Proteomes" id="UP000323067"/>
    </source>
</evidence>
<dbReference type="VEuPathDB" id="FungiDB:A9K55_005436"/>
<dbReference type="AlphaFoldDB" id="A0A2H4SAS1"/>
<gene>
    <name evidence="1" type="ORF">A9K55_005436</name>
</gene>